<evidence type="ECO:0000313" key="9">
    <source>
        <dbReference type="EMBL" id="PSL33751.1"/>
    </source>
</evidence>
<evidence type="ECO:0000256" key="1">
    <source>
        <dbReference type="ARBA" id="ARBA00004141"/>
    </source>
</evidence>
<feature type="transmembrane region" description="Helical" evidence="8">
    <location>
        <begin position="63"/>
        <end position="81"/>
    </location>
</feature>
<comment type="subcellular location">
    <subcellularLocation>
        <location evidence="1">Membrane</location>
        <topology evidence="1">Multi-pass membrane protein</topology>
    </subcellularLocation>
</comment>
<keyword evidence="6 8" id="KW-1133">Transmembrane helix</keyword>
<keyword evidence="10" id="KW-1185">Reference proteome</keyword>
<evidence type="ECO:0000256" key="2">
    <source>
        <dbReference type="ARBA" id="ARBA00022448"/>
    </source>
</evidence>
<protein>
    <submittedName>
        <fullName evidence="9">Glucose uptake protein</fullName>
    </submittedName>
</protein>
<dbReference type="GO" id="GO:0005274">
    <property type="term" value="F:allantoin:proton symporter activity"/>
    <property type="evidence" value="ECO:0007669"/>
    <property type="project" value="TreeGrafter"/>
</dbReference>
<feature type="transmembrane region" description="Helical" evidence="8">
    <location>
        <begin position="151"/>
        <end position="170"/>
    </location>
</feature>
<gene>
    <name evidence="9" type="ORF">CLV60_101120</name>
</gene>
<feature type="transmembrane region" description="Helical" evidence="8">
    <location>
        <begin position="234"/>
        <end position="256"/>
    </location>
</feature>
<organism evidence="9 10">
    <name type="scientific">Dyadobacter jiangsuensis</name>
    <dbReference type="NCBI Taxonomy" id="1591085"/>
    <lineage>
        <taxon>Bacteria</taxon>
        <taxon>Pseudomonadati</taxon>
        <taxon>Bacteroidota</taxon>
        <taxon>Cytophagia</taxon>
        <taxon>Cytophagales</taxon>
        <taxon>Spirosomataceae</taxon>
        <taxon>Dyadobacter</taxon>
    </lineage>
</organism>
<evidence type="ECO:0000256" key="8">
    <source>
        <dbReference type="SAM" id="Phobius"/>
    </source>
</evidence>
<feature type="transmembrane region" description="Helical" evidence="8">
    <location>
        <begin position="294"/>
        <end position="313"/>
    </location>
</feature>
<sequence>MLCWGSWSNTQKLVNANWRFELFCWDFVNGILLAALILALTLGSFGEQGRSFLVDIQQSDSKSIFSAISGGVIFNAANLLFMAAISIAGISVAFSVGAGLSLVLGVVVNYLDSPVGDTILLFPGVALIIVAISLNARAYTKMPGGAAAVSGKGLLLSICSGLLMGLYYKYVANAMFPDPLKPLSGMLSPYTAICFFSGGVFLSNLVLNPLMMAKPFAGSPVSFSEYFGGSLKDHLLGISGGFIWCIGMLFSIIASYKAGAAISYGLGSGAIVVASIWGIFFWKEFNGAPKGTQLTLNVMLICFLVGLLLIVFAR</sequence>
<feature type="transmembrane region" description="Helical" evidence="8">
    <location>
        <begin position="22"/>
        <end position="43"/>
    </location>
</feature>
<keyword evidence="2" id="KW-0813">Transport</keyword>
<comment type="caution">
    <text evidence="9">The sequence shown here is derived from an EMBL/GenBank/DDBJ whole genome shotgun (WGS) entry which is preliminary data.</text>
</comment>
<feature type="transmembrane region" description="Helical" evidence="8">
    <location>
        <begin position="120"/>
        <end position="139"/>
    </location>
</feature>
<dbReference type="GO" id="GO:0016020">
    <property type="term" value="C:membrane"/>
    <property type="evidence" value="ECO:0007669"/>
    <property type="project" value="UniProtKB-SubCell"/>
</dbReference>
<dbReference type="Proteomes" id="UP000241964">
    <property type="component" value="Unassembled WGS sequence"/>
</dbReference>
<proteinExistence type="predicted"/>
<dbReference type="PANTHER" id="PTHR31081:SF5">
    <property type="entry name" value="UREIDE PERMEASE 1-RELATED"/>
    <property type="match status" value="1"/>
</dbReference>
<evidence type="ECO:0000256" key="7">
    <source>
        <dbReference type="ARBA" id="ARBA00023136"/>
    </source>
</evidence>
<dbReference type="PANTHER" id="PTHR31081">
    <property type="entry name" value="UREIDE PERMEASE 1-RELATED-RELATED"/>
    <property type="match status" value="1"/>
</dbReference>
<keyword evidence="4" id="KW-0547">Nucleotide-binding</keyword>
<feature type="transmembrane region" description="Helical" evidence="8">
    <location>
        <begin position="88"/>
        <end position="108"/>
    </location>
</feature>
<keyword evidence="5" id="KW-0067">ATP-binding</keyword>
<evidence type="ECO:0000256" key="6">
    <source>
        <dbReference type="ARBA" id="ARBA00022989"/>
    </source>
</evidence>
<evidence type="ECO:0000256" key="4">
    <source>
        <dbReference type="ARBA" id="ARBA00022741"/>
    </source>
</evidence>
<evidence type="ECO:0000313" key="10">
    <source>
        <dbReference type="Proteomes" id="UP000241964"/>
    </source>
</evidence>
<dbReference type="InterPro" id="IPR009834">
    <property type="entry name" value="Ureide_permease"/>
</dbReference>
<keyword evidence="3 8" id="KW-0812">Transmembrane</keyword>
<dbReference type="Pfam" id="PF07168">
    <property type="entry name" value="Ureide_permease"/>
    <property type="match status" value="2"/>
</dbReference>
<reference evidence="9 10" key="1">
    <citation type="submission" date="2018-03" db="EMBL/GenBank/DDBJ databases">
        <title>Genomic Encyclopedia of Archaeal and Bacterial Type Strains, Phase II (KMG-II): from individual species to whole genera.</title>
        <authorList>
            <person name="Goeker M."/>
        </authorList>
    </citation>
    <scope>NUCLEOTIDE SEQUENCE [LARGE SCALE GENOMIC DNA]</scope>
    <source>
        <strain evidence="9 10">DSM 29057</strain>
    </source>
</reference>
<accession>A0A2P8GIG6</accession>
<name>A0A2P8GIG6_9BACT</name>
<dbReference type="InterPro" id="IPR030189">
    <property type="entry name" value="UPS_plant"/>
</dbReference>
<dbReference type="GO" id="GO:0015505">
    <property type="term" value="F:uracil:monoatomic cation symporter activity"/>
    <property type="evidence" value="ECO:0007669"/>
    <property type="project" value="TreeGrafter"/>
</dbReference>
<feature type="transmembrane region" description="Helical" evidence="8">
    <location>
        <begin position="262"/>
        <end position="282"/>
    </location>
</feature>
<feature type="transmembrane region" description="Helical" evidence="8">
    <location>
        <begin position="190"/>
        <end position="213"/>
    </location>
</feature>
<evidence type="ECO:0000256" key="5">
    <source>
        <dbReference type="ARBA" id="ARBA00022840"/>
    </source>
</evidence>
<dbReference type="AlphaFoldDB" id="A0A2P8GIG6"/>
<keyword evidence="7 8" id="KW-0472">Membrane</keyword>
<evidence type="ECO:0000256" key="3">
    <source>
        <dbReference type="ARBA" id="ARBA00022692"/>
    </source>
</evidence>
<dbReference type="EMBL" id="PYAS01000001">
    <property type="protein sequence ID" value="PSL33751.1"/>
    <property type="molecule type" value="Genomic_DNA"/>
</dbReference>
<dbReference type="GO" id="GO:0005524">
    <property type="term" value="F:ATP binding"/>
    <property type="evidence" value="ECO:0007669"/>
    <property type="project" value="UniProtKB-KW"/>
</dbReference>